<sequence>MGRFLAPSSVKRRATPSLLCLLMATTMENKDLALNASSANSPIVADDGSSLPQRTTVSKSSMSTKLSRKKSACPPKVDADLRPFGTNIPSPLKSGTNIPPPIPSDWATSSQEGNPHMIPPGAPGYDKMDNSVIPPTGQLSPLTDTQDVIAPTTGPFCPVPHLDPVDTIAEDTDDTEVFHEVQSTPPGPQPPIGRQLYLKDKITSPDHFTVGINDVPMEEGHKPRRKRRNQAKTMTSKTKVPKPLPGPSNGTRLENQTKPNPTRPKLKPILFENFWQSTPDYFVRNTPNHQPRTNMLLSGEVPSTPLNLIPDTDEFNAKAGMQAILATRPVHTDTVWFGGVYWRKNHF</sequence>
<evidence type="ECO:0000313" key="2">
    <source>
        <dbReference type="EMBL" id="GBO04055.1"/>
    </source>
</evidence>
<dbReference type="EMBL" id="BGPR01031171">
    <property type="protein sequence ID" value="GBO04055.1"/>
    <property type="molecule type" value="Genomic_DNA"/>
</dbReference>
<feature type="compositionally biased region" description="Polar residues" evidence="1">
    <location>
        <begin position="248"/>
        <end position="260"/>
    </location>
</feature>
<keyword evidence="3" id="KW-1185">Reference proteome</keyword>
<feature type="compositionally biased region" description="Polar residues" evidence="1">
    <location>
        <begin position="50"/>
        <end position="65"/>
    </location>
</feature>
<name>A0A4Y2TTV3_ARAVE</name>
<feature type="region of interest" description="Disordered" evidence="1">
    <location>
        <begin position="41"/>
        <end position="83"/>
    </location>
</feature>
<accession>A0A4Y2TTV3</accession>
<evidence type="ECO:0000256" key="1">
    <source>
        <dbReference type="SAM" id="MobiDB-lite"/>
    </source>
</evidence>
<gene>
    <name evidence="2" type="ORF">AVEN_69514_1</name>
</gene>
<comment type="caution">
    <text evidence="2">The sequence shown here is derived from an EMBL/GenBank/DDBJ whole genome shotgun (WGS) entry which is preliminary data.</text>
</comment>
<feature type="region of interest" description="Disordered" evidence="1">
    <location>
        <begin position="208"/>
        <end position="265"/>
    </location>
</feature>
<dbReference type="AlphaFoldDB" id="A0A4Y2TTV3"/>
<organism evidence="2 3">
    <name type="scientific">Araneus ventricosus</name>
    <name type="common">Orbweaver spider</name>
    <name type="synonym">Epeira ventricosa</name>
    <dbReference type="NCBI Taxonomy" id="182803"/>
    <lineage>
        <taxon>Eukaryota</taxon>
        <taxon>Metazoa</taxon>
        <taxon>Ecdysozoa</taxon>
        <taxon>Arthropoda</taxon>
        <taxon>Chelicerata</taxon>
        <taxon>Arachnida</taxon>
        <taxon>Araneae</taxon>
        <taxon>Araneomorphae</taxon>
        <taxon>Entelegynae</taxon>
        <taxon>Araneoidea</taxon>
        <taxon>Araneidae</taxon>
        <taxon>Araneus</taxon>
    </lineage>
</organism>
<proteinExistence type="predicted"/>
<reference evidence="2 3" key="1">
    <citation type="journal article" date="2019" name="Sci. Rep.">
        <title>Orb-weaving spider Araneus ventricosus genome elucidates the spidroin gene catalogue.</title>
        <authorList>
            <person name="Kono N."/>
            <person name="Nakamura H."/>
            <person name="Ohtoshi R."/>
            <person name="Moran D.A.P."/>
            <person name="Shinohara A."/>
            <person name="Yoshida Y."/>
            <person name="Fujiwara M."/>
            <person name="Mori M."/>
            <person name="Tomita M."/>
            <person name="Arakawa K."/>
        </authorList>
    </citation>
    <scope>NUCLEOTIDE SEQUENCE [LARGE SCALE GENOMIC DNA]</scope>
</reference>
<evidence type="ECO:0000313" key="3">
    <source>
        <dbReference type="Proteomes" id="UP000499080"/>
    </source>
</evidence>
<protein>
    <submittedName>
        <fullName evidence="2">Uncharacterized protein</fullName>
    </submittedName>
</protein>
<dbReference type="Proteomes" id="UP000499080">
    <property type="component" value="Unassembled WGS sequence"/>
</dbReference>